<feature type="transmembrane region" description="Helical" evidence="2">
    <location>
        <begin position="566"/>
        <end position="584"/>
    </location>
</feature>
<reference evidence="3 4" key="1">
    <citation type="submission" date="2016-09" db="EMBL/GenBank/DDBJ databases">
        <title>Extensive genetic diversity and differential bi-allelic expression allows diatom success in the polar Southern Ocean.</title>
        <authorList>
            <consortium name="DOE Joint Genome Institute"/>
            <person name="Mock T."/>
            <person name="Otillar R.P."/>
            <person name="Strauss J."/>
            <person name="Dupont C."/>
            <person name="Frickenhaus S."/>
            <person name="Maumus F."/>
            <person name="Mcmullan M."/>
            <person name="Sanges R."/>
            <person name="Schmutz J."/>
            <person name="Toseland A."/>
            <person name="Valas R."/>
            <person name="Veluchamy A."/>
            <person name="Ward B.J."/>
            <person name="Allen A."/>
            <person name="Barry K."/>
            <person name="Falciatore A."/>
            <person name="Ferrante M."/>
            <person name="Fortunato A.E."/>
            <person name="Gloeckner G."/>
            <person name="Gruber A."/>
            <person name="Hipkin R."/>
            <person name="Janech M."/>
            <person name="Kroth P."/>
            <person name="Leese F."/>
            <person name="Lindquist E."/>
            <person name="Lyon B.R."/>
            <person name="Martin J."/>
            <person name="Mayer C."/>
            <person name="Parker M."/>
            <person name="Quesneville H."/>
            <person name="Raymond J."/>
            <person name="Uhlig C."/>
            <person name="Valentin K.U."/>
            <person name="Worden A.Z."/>
            <person name="Armbrust E.V."/>
            <person name="Bowler C."/>
            <person name="Green B."/>
            <person name="Moulton V."/>
            <person name="Van Oosterhout C."/>
            <person name="Grigoriev I."/>
        </authorList>
    </citation>
    <scope>NUCLEOTIDE SEQUENCE [LARGE SCALE GENOMIC DNA]</scope>
    <source>
        <strain evidence="3 4">CCMP1102</strain>
    </source>
</reference>
<dbReference type="InParanoid" id="A0A1E7FWV5"/>
<feature type="transmembrane region" description="Helical" evidence="2">
    <location>
        <begin position="521"/>
        <end position="546"/>
    </location>
</feature>
<feature type="compositionally biased region" description="Polar residues" evidence="1">
    <location>
        <begin position="182"/>
        <end position="193"/>
    </location>
</feature>
<dbReference type="AlphaFoldDB" id="A0A1E7FWV5"/>
<feature type="compositionally biased region" description="Basic residues" evidence="1">
    <location>
        <begin position="110"/>
        <end position="125"/>
    </location>
</feature>
<name>A0A1E7FWV5_9STRA</name>
<sequence>MFGSGGQTGISSSYDSLDDVPTTTGDLEDGNIIINNINEDNDDFHYKQQLPQPRPEPFQGDIPPVAPSRQSARQQSQSVSFDRSTTRTRSTVDHNIMKEDETNYYSNISRQKRAASHSPRSKRSFIRMDGRVIQLTHSNHGKTYTRDLTDTTTSTQASRGQETPAFSFSENSSTNDDADISPNAQSSSQNSMDAEQDNKKSLRMPKEARKSSLKNTNTRRIRDQDQEAVTFEEVDNEVASSGDGSDELTTDGLASRVYNLFNARQISLFVVKSTPCLGTLWCYRNKNELQGSTSSDRFILARLNILSFFFASMQLVGSLWLCVVLFMKGEFQNNGDFGSQMHTWNNNGSVAFVGCLALVLLFTCVWTFRIIKEVDLVGALRFLWILLWILPVYTFLCIIVFDYHQVTSIWIKHYWNVEQMWWFRKHYCSPGTAETLCMVPIVGAPDHISEDDWCTSKYNTTACTEIRDEAQKETGFWLMVFYRSFASWGYIYMFVMLLIIKSLERIISKPMVQKSREINIVGWLTFPVFCTALFASFFLFASYPYLDQLNEQRWVGYKRNRSLVKHQLLSPLTTSIVFLILPVIDG</sequence>
<proteinExistence type="predicted"/>
<evidence type="ECO:0000256" key="2">
    <source>
        <dbReference type="SAM" id="Phobius"/>
    </source>
</evidence>
<feature type="region of interest" description="Disordered" evidence="1">
    <location>
        <begin position="1"/>
        <end position="30"/>
    </location>
</feature>
<accession>A0A1E7FWV5</accession>
<feature type="transmembrane region" description="Helical" evidence="2">
    <location>
        <begin position="347"/>
        <end position="368"/>
    </location>
</feature>
<feature type="transmembrane region" description="Helical" evidence="2">
    <location>
        <begin position="380"/>
        <end position="401"/>
    </location>
</feature>
<keyword evidence="2" id="KW-0472">Membrane</keyword>
<organism evidence="3 4">
    <name type="scientific">Fragilariopsis cylindrus CCMP1102</name>
    <dbReference type="NCBI Taxonomy" id="635003"/>
    <lineage>
        <taxon>Eukaryota</taxon>
        <taxon>Sar</taxon>
        <taxon>Stramenopiles</taxon>
        <taxon>Ochrophyta</taxon>
        <taxon>Bacillariophyta</taxon>
        <taxon>Bacillariophyceae</taxon>
        <taxon>Bacillariophycidae</taxon>
        <taxon>Bacillariales</taxon>
        <taxon>Bacillariaceae</taxon>
        <taxon>Fragilariopsis</taxon>
    </lineage>
</organism>
<dbReference type="KEGG" id="fcy:FRACYDRAFT_232772"/>
<feature type="transmembrane region" description="Helical" evidence="2">
    <location>
        <begin position="480"/>
        <end position="500"/>
    </location>
</feature>
<dbReference type="OrthoDB" id="48552at2759"/>
<feature type="compositionally biased region" description="Basic and acidic residues" evidence="1">
    <location>
        <begin position="196"/>
        <end position="210"/>
    </location>
</feature>
<evidence type="ECO:0000256" key="1">
    <source>
        <dbReference type="SAM" id="MobiDB-lite"/>
    </source>
</evidence>
<dbReference type="Proteomes" id="UP000095751">
    <property type="component" value="Unassembled WGS sequence"/>
</dbReference>
<feature type="transmembrane region" description="Helical" evidence="2">
    <location>
        <begin position="305"/>
        <end position="327"/>
    </location>
</feature>
<dbReference type="EMBL" id="KV784353">
    <property type="protein sequence ID" value="OEU22614.1"/>
    <property type="molecule type" value="Genomic_DNA"/>
</dbReference>
<gene>
    <name evidence="3" type="ORF">FRACYDRAFT_232772</name>
</gene>
<keyword evidence="2" id="KW-0812">Transmembrane</keyword>
<keyword evidence="4" id="KW-1185">Reference proteome</keyword>
<evidence type="ECO:0000313" key="3">
    <source>
        <dbReference type="EMBL" id="OEU22614.1"/>
    </source>
</evidence>
<feature type="compositionally biased region" description="Low complexity" evidence="1">
    <location>
        <begin position="67"/>
        <end position="89"/>
    </location>
</feature>
<protein>
    <submittedName>
        <fullName evidence="3">Uncharacterized protein</fullName>
    </submittedName>
</protein>
<evidence type="ECO:0000313" key="4">
    <source>
        <dbReference type="Proteomes" id="UP000095751"/>
    </source>
</evidence>
<feature type="compositionally biased region" description="Polar residues" evidence="1">
    <location>
        <begin position="156"/>
        <end position="175"/>
    </location>
</feature>
<keyword evidence="2" id="KW-1133">Transmembrane helix</keyword>
<feature type="compositionally biased region" description="Basic and acidic residues" evidence="1">
    <location>
        <begin position="90"/>
        <end position="101"/>
    </location>
</feature>
<feature type="region of interest" description="Disordered" evidence="1">
    <location>
        <begin position="43"/>
        <end position="247"/>
    </location>
</feature>